<dbReference type="AlphaFoldDB" id="A0A150X2M1"/>
<evidence type="ECO:0000313" key="2">
    <source>
        <dbReference type="Proteomes" id="UP000075615"/>
    </source>
</evidence>
<dbReference type="SUPFAM" id="SSF55486">
    <property type="entry name" value="Metalloproteases ('zincins'), catalytic domain"/>
    <property type="match status" value="1"/>
</dbReference>
<dbReference type="InterPro" id="IPR004027">
    <property type="entry name" value="SEC_C_motif"/>
</dbReference>
<dbReference type="EMBL" id="LRDB01000050">
    <property type="protein sequence ID" value="KYG72965.1"/>
    <property type="molecule type" value="Genomic_DNA"/>
</dbReference>
<dbReference type="Gene3D" id="3.40.390.10">
    <property type="entry name" value="Collagenase (Catalytic Domain)"/>
    <property type="match status" value="1"/>
</dbReference>
<organism evidence="1 2">
    <name type="scientific">Roseivirga echinicomitans</name>
    <dbReference type="NCBI Taxonomy" id="296218"/>
    <lineage>
        <taxon>Bacteria</taxon>
        <taxon>Pseudomonadati</taxon>
        <taxon>Bacteroidota</taxon>
        <taxon>Cytophagia</taxon>
        <taxon>Cytophagales</taxon>
        <taxon>Roseivirgaceae</taxon>
        <taxon>Roseivirga</taxon>
    </lineage>
</organism>
<comment type="caution">
    <text evidence="1">The sequence shown here is derived from an EMBL/GenBank/DDBJ whole genome shotgun (WGS) entry which is preliminary data.</text>
</comment>
<proteinExistence type="predicted"/>
<dbReference type="GO" id="GO:0005829">
    <property type="term" value="C:cytosol"/>
    <property type="evidence" value="ECO:0007669"/>
    <property type="project" value="TreeGrafter"/>
</dbReference>
<dbReference type="InterPro" id="IPR024079">
    <property type="entry name" value="MetalloPept_cat_dom_sf"/>
</dbReference>
<dbReference type="GO" id="GO:0008237">
    <property type="term" value="F:metallopeptidase activity"/>
    <property type="evidence" value="ECO:0007669"/>
    <property type="project" value="InterPro"/>
</dbReference>
<gene>
    <name evidence="1" type="ORF">AWN68_09710</name>
</gene>
<dbReference type="SUPFAM" id="SSF103642">
    <property type="entry name" value="Sec-C motif"/>
    <property type="match status" value="1"/>
</dbReference>
<dbReference type="InterPro" id="IPR042252">
    <property type="entry name" value="MtfA_N"/>
</dbReference>
<accession>A0A150X2M1</accession>
<dbReference type="PANTHER" id="PTHR30164:SF2">
    <property type="entry name" value="PROTEIN MTFA"/>
    <property type="match status" value="1"/>
</dbReference>
<sequence>MVFSIILGFMVVFLLALKLGGRKKKKVTKLLATPPKWKAILTEHVHFYRNLDAHQQQQFESNVQHFLADTPVTGVQTTVDLVDRLLVASSAVIPLFGFPAWNYKYLDEVLLYPSSFDRDYNIGSTTEIITGMVGTGAMEGKMILSKPALHAGFDITNDKKNVGIHEFAHLFDKENGEVDGIPPGFEDKIYALPWLDFVKKKTDEILASHSDIDGYGSTNRQEFFAVASEYFFERPHLLKEKHPQLYETLSKVFHQDLTAVIDKDSYAKPKAIGRNSPCPCGSGKKYKHCCGKE</sequence>
<dbReference type="CDD" id="cd20169">
    <property type="entry name" value="Peptidase_M90_mtfA"/>
    <property type="match status" value="1"/>
</dbReference>
<keyword evidence="2" id="KW-1185">Reference proteome</keyword>
<dbReference type="Pfam" id="PF06167">
    <property type="entry name" value="Peptidase_M90"/>
    <property type="match status" value="1"/>
</dbReference>
<dbReference type="STRING" id="296218.AWN68_09710"/>
<dbReference type="Pfam" id="PF02810">
    <property type="entry name" value="SEC-C"/>
    <property type="match status" value="1"/>
</dbReference>
<protein>
    <recommendedName>
        <fullName evidence="3">Peptidase</fullName>
    </recommendedName>
</protein>
<reference evidence="1 2" key="1">
    <citation type="submission" date="2016-01" db="EMBL/GenBank/DDBJ databases">
        <title>Genome sequencing of Roseivirga echinicomitans KMM 6058.</title>
        <authorList>
            <person name="Selvaratnam C."/>
            <person name="Thevarajoo S."/>
            <person name="Goh K.M."/>
            <person name="Ee R."/>
            <person name="Chan K.-G."/>
            <person name="Chong C.S."/>
        </authorList>
    </citation>
    <scope>NUCLEOTIDE SEQUENCE [LARGE SCALE GENOMIC DNA]</scope>
    <source>
        <strain evidence="1 2">KMM 6058</strain>
    </source>
</reference>
<dbReference type="InterPro" id="IPR010384">
    <property type="entry name" value="MtfA_fam"/>
</dbReference>
<dbReference type="PANTHER" id="PTHR30164">
    <property type="entry name" value="MTFA PEPTIDASE"/>
    <property type="match status" value="1"/>
</dbReference>
<evidence type="ECO:0000313" key="1">
    <source>
        <dbReference type="EMBL" id="KYG72965.1"/>
    </source>
</evidence>
<dbReference type="Proteomes" id="UP000075615">
    <property type="component" value="Unassembled WGS sequence"/>
</dbReference>
<evidence type="ECO:0008006" key="3">
    <source>
        <dbReference type="Google" id="ProtNLM"/>
    </source>
</evidence>
<dbReference type="Gene3D" id="1.10.472.150">
    <property type="entry name" value="Glucose-regulated metallo-peptidase M90, N-terminal domain"/>
    <property type="match status" value="1"/>
</dbReference>
<dbReference type="RefSeq" id="WP_068417821.1">
    <property type="nucleotide sequence ID" value="NZ_LRDB01000050.1"/>
</dbReference>
<dbReference type="GO" id="GO:0004177">
    <property type="term" value="F:aminopeptidase activity"/>
    <property type="evidence" value="ECO:0007669"/>
    <property type="project" value="TreeGrafter"/>
</dbReference>
<name>A0A150X2M1_9BACT</name>